<sequence>MRPTDDQARLSELHELIDGEVPEPDALRDLFTTGAALQNFHSTGPVGFRRFLDTPGLGVLQAHLGASGALVAEDADGGLVGLALLSPPSELLTLTVTGSHDEQRLAATLIPRIARLNALAVATEAQGRGIGASLVKQARELYTAGGFTIFYGDCKADDADLERFYTARGFEVFGPNDALRMGLLIGDPYAIYPPEGERTFARSLRPSYTLPLRAKDARYILGG</sequence>
<dbReference type="Proteomes" id="UP000655570">
    <property type="component" value="Unassembled WGS sequence"/>
</dbReference>
<dbReference type="EMBL" id="JACSQF010000028">
    <property type="protein sequence ID" value="MBD7982765.1"/>
    <property type="molecule type" value="Genomic_DNA"/>
</dbReference>
<protein>
    <submittedName>
        <fullName evidence="2">GNAT family N-acetyltransferase</fullName>
    </submittedName>
</protein>
<dbReference type="Gene3D" id="3.40.630.30">
    <property type="match status" value="1"/>
</dbReference>
<dbReference type="InterPro" id="IPR000182">
    <property type="entry name" value="GNAT_dom"/>
</dbReference>
<dbReference type="PROSITE" id="PS51186">
    <property type="entry name" value="GNAT"/>
    <property type="match status" value="1"/>
</dbReference>
<dbReference type="CDD" id="cd04301">
    <property type="entry name" value="NAT_SF"/>
    <property type="match status" value="1"/>
</dbReference>
<organism evidence="2 3">
    <name type="scientific">Oerskovia merdavium</name>
    <dbReference type="NCBI Taxonomy" id="2762227"/>
    <lineage>
        <taxon>Bacteria</taxon>
        <taxon>Bacillati</taxon>
        <taxon>Actinomycetota</taxon>
        <taxon>Actinomycetes</taxon>
        <taxon>Micrococcales</taxon>
        <taxon>Cellulomonadaceae</taxon>
        <taxon>Oerskovia</taxon>
    </lineage>
</organism>
<comment type="caution">
    <text evidence="2">The sequence shown here is derived from an EMBL/GenBank/DDBJ whole genome shotgun (WGS) entry which is preliminary data.</text>
</comment>
<gene>
    <name evidence="2" type="ORF">H9641_18885</name>
</gene>
<dbReference type="Pfam" id="PF00583">
    <property type="entry name" value="Acetyltransf_1"/>
    <property type="match status" value="1"/>
</dbReference>
<evidence type="ECO:0000313" key="3">
    <source>
        <dbReference type="Proteomes" id="UP000655570"/>
    </source>
</evidence>
<dbReference type="InterPro" id="IPR016181">
    <property type="entry name" value="Acyl_CoA_acyltransferase"/>
</dbReference>
<evidence type="ECO:0000313" key="2">
    <source>
        <dbReference type="EMBL" id="MBD7982765.1"/>
    </source>
</evidence>
<dbReference type="SUPFAM" id="SSF55729">
    <property type="entry name" value="Acyl-CoA N-acyltransferases (Nat)"/>
    <property type="match status" value="1"/>
</dbReference>
<keyword evidence="3" id="KW-1185">Reference proteome</keyword>
<reference evidence="2 3" key="1">
    <citation type="submission" date="2020-08" db="EMBL/GenBank/DDBJ databases">
        <title>A Genomic Blueprint of the Chicken Gut Microbiome.</title>
        <authorList>
            <person name="Gilroy R."/>
            <person name="Ravi A."/>
            <person name="Getino M."/>
            <person name="Pursley I."/>
            <person name="Horton D.L."/>
            <person name="Alikhan N.-F."/>
            <person name="Baker D."/>
            <person name="Gharbi K."/>
            <person name="Hall N."/>
            <person name="Watson M."/>
            <person name="Adriaenssens E.M."/>
            <person name="Foster-Nyarko E."/>
            <person name="Jarju S."/>
            <person name="Secka A."/>
            <person name="Antonio M."/>
            <person name="Oren A."/>
            <person name="Chaudhuri R."/>
            <person name="La Ragione R.M."/>
            <person name="Hildebrand F."/>
            <person name="Pallen M.J."/>
        </authorList>
    </citation>
    <scope>NUCLEOTIDE SEQUENCE [LARGE SCALE GENOMIC DNA]</scope>
    <source>
        <strain evidence="2 3">Sa2CUA9</strain>
    </source>
</reference>
<feature type="domain" description="N-acetyltransferase" evidence="1">
    <location>
        <begin position="1"/>
        <end position="186"/>
    </location>
</feature>
<accession>A0ABR8U404</accession>
<evidence type="ECO:0000259" key="1">
    <source>
        <dbReference type="PROSITE" id="PS51186"/>
    </source>
</evidence>
<proteinExistence type="predicted"/>
<name>A0ABR8U404_9CELL</name>